<feature type="region of interest" description="Disordered" evidence="1">
    <location>
        <begin position="1"/>
        <end position="26"/>
    </location>
</feature>
<proteinExistence type="predicted"/>
<dbReference type="EMBL" id="JAKOGI010003460">
    <property type="protein sequence ID" value="KAJ8420407.1"/>
    <property type="molecule type" value="Genomic_DNA"/>
</dbReference>
<keyword evidence="3" id="KW-1185">Reference proteome</keyword>
<evidence type="ECO:0000256" key="1">
    <source>
        <dbReference type="SAM" id="MobiDB-lite"/>
    </source>
</evidence>
<dbReference type="Proteomes" id="UP001153076">
    <property type="component" value="Unassembled WGS sequence"/>
</dbReference>
<organism evidence="2 3">
    <name type="scientific">Carnegiea gigantea</name>
    <dbReference type="NCBI Taxonomy" id="171969"/>
    <lineage>
        <taxon>Eukaryota</taxon>
        <taxon>Viridiplantae</taxon>
        <taxon>Streptophyta</taxon>
        <taxon>Embryophyta</taxon>
        <taxon>Tracheophyta</taxon>
        <taxon>Spermatophyta</taxon>
        <taxon>Magnoliopsida</taxon>
        <taxon>eudicotyledons</taxon>
        <taxon>Gunneridae</taxon>
        <taxon>Pentapetalae</taxon>
        <taxon>Caryophyllales</taxon>
        <taxon>Cactineae</taxon>
        <taxon>Cactaceae</taxon>
        <taxon>Cactoideae</taxon>
        <taxon>Echinocereeae</taxon>
        <taxon>Carnegiea</taxon>
    </lineage>
</organism>
<sequence length="173" mass="19872">MQSSVASVMPGPRINTPPCPDTTMTNRTDVLEPNREILNETVTVISTPEMVLDQRNGVFVSPIRIVRRVSLPPDKIPVEGSSNPFTVMQNTAVGTLLQQHSALLKRLQKPRRQLNRDKFLDIHEQQYLHRKKLEIIQEKLHEDPQNGELLAQECLKKETYLRVLKSSLYLIRQ</sequence>
<comment type="caution">
    <text evidence="2">The sequence shown here is derived from an EMBL/GenBank/DDBJ whole genome shotgun (WGS) entry which is preliminary data.</text>
</comment>
<evidence type="ECO:0000313" key="3">
    <source>
        <dbReference type="Proteomes" id="UP001153076"/>
    </source>
</evidence>
<name>A0A9Q1JEM9_9CARY</name>
<accession>A0A9Q1JEM9</accession>
<evidence type="ECO:0000313" key="2">
    <source>
        <dbReference type="EMBL" id="KAJ8420407.1"/>
    </source>
</evidence>
<reference evidence="2" key="1">
    <citation type="submission" date="2022-04" db="EMBL/GenBank/DDBJ databases">
        <title>Carnegiea gigantea Genome sequencing and assembly v2.</title>
        <authorList>
            <person name="Copetti D."/>
            <person name="Sanderson M.J."/>
            <person name="Burquez A."/>
            <person name="Wojciechowski M.F."/>
        </authorList>
    </citation>
    <scope>NUCLEOTIDE SEQUENCE</scope>
    <source>
        <strain evidence="2">SGP5-SGP5p</strain>
        <tissue evidence="2">Aerial part</tissue>
    </source>
</reference>
<protein>
    <submittedName>
        <fullName evidence="2">Uncharacterized protein</fullName>
    </submittedName>
</protein>
<gene>
    <name evidence="2" type="ORF">Cgig2_020751</name>
</gene>
<dbReference type="AlphaFoldDB" id="A0A9Q1JEM9"/>